<reference evidence="2" key="1">
    <citation type="submission" date="2016-05" db="EMBL/GenBank/DDBJ databases">
        <authorList>
            <person name="Lavstsen T."/>
            <person name="Jespersen J.S."/>
        </authorList>
    </citation>
    <scope>NUCLEOTIDE SEQUENCE</scope>
    <source>
        <tissue evidence="2">Brain</tissue>
    </source>
</reference>
<evidence type="ECO:0000313" key="2">
    <source>
        <dbReference type="EMBL" id="SBS17036.1"/>
    </source>
</evidence>
<organism evidence="2">
    <name type="scientific">Nothobranchius rachovii</name>
    <name type="common">bluefin notho</name>
    <dbReference type="NCBI Taxonomy" id="451742"/>
    <lineage>
        <taxon>Eukaryota</taxon>
        <taxon>Metazoa</taxon>
        <taxon>Chordata</taxon>
        <taxon>Craniata</taxon>
        <taxon>Vertebrata</taxon>
        <taxon>Euteleostomi</taxon>
        <taxon>Actinopterygii</taxon>
        <taxon>Neopterygii</taxon>
        <taxon>Teleostei</taxon>
        <taxon>Neoteleostei</taxon>
        <taxon>Acanthomorphata</taxon>
        <taxon>Ovalentaria</taxon>
        <taxon>Atherinomorphae</taxon>
        <taxon>Cyprinodontiformes</taxon>
        <taxon>Nothobranchiidae</taxon>
        <taxon>Nothobranchius</taxon>
    </lineage>
</organism>
<feature type="coiled-coil region" evidence="1">
    <location>
        <begin position="33"/>
        <end position="107"/>
    </location>
</feature>
<accession>A0A1A8SFC5</accession>
<gene>
    <name evidence="2" type="primary">KIF20B</name>
</gene>
<sequence length="119" mass="13903">EKTSKISALTQEVQRLQLEVQPSKLKDGLGKLLTEKKEENQIKQAQIKELEHQLEKIKQQLEHKQLVSDQQLNQNEQASKQQIEELRKKLQRQETMSQKQLEELRVQLGSQQHDSAAQV</sequence>
<feature type="non-terminal residue" evidence="2">
    <location>
        <position position="1"/>
    </location>
</feature>
<reference evidence="2" key="2">
    <citation type="submission" date="2016-06" db="EMBL/GenBank/DDBJ databases">
        <title>The genome of a short-lived fish provides insights into sex chromosome evolution and the genetic control of aging.</title>
        <authorList>
            <person name="Reichwald K."/>
            <person name="Felder M."/>
            <person name="Petzold A."/>
            <person name="Koch P."/>
            <person name="Groth M."/>
            <person name="Platzer M."/>
        </authorList>
    </citation>
    <scope>NUCLEOTIDE SEQUENCE</scope>
    <source>
        <tissue evidence="2">Brain</tissue>
    </source>
</reference>
<name>A0A1A8SFC5_9TELE</name>
<keyword evidence="1" id="KW-0175">Coiled coil</keyword>
<proteinExistence type="predicted"/>
<dbReference type="EMBL" id="HAEI01014567">
    <property type="protein sequence ID" value="SBS17036.1"/>
    <property type="molecule type" value="Transcribed_RNA"/>
</dbReference>
<evidence type="ECO:0000256" key="1">
    <source>
        <dbReference type="SAM" id="Coils"/>
    </source>
</evidence>
<feature type="non-terminal residue" evidence="2">
    <location>
        <position position="119"/>
    </location>
</feature>
<protein>
    <submittedName>
        <fullName evidence="2">Kinesin family member 20B</fullName>
    </submittedName>
</protein>
<dbReference type="AlphaFoldDB" id="A0A1A8SFC5"/>